<proteinExistence type="predicted"/>
<dbReference type="Proteomes" id="UP000026962">
    <property type="component" value="Chromosome 3"/>
</dbReference>
<evidence type="ECO:0000313" key="2">
    <source>
        <dbReference type="EnsemblPlants" id="OPUNC03G17960.1"/>
    </source>
</evidence>
<sequence>MAIDLNLSYDEGDGDAIPDLNEALPVGEEVGSHRVQDQTDEQQQHIHAGQCDFSET</sequence>
<accession>A0A0E0KE79</accession>
<reference evidence="2" key="2">
    <citation type="submission" date="2018-05" db="EMBL/GenBank/DDBJ databases">
        <title>OpunRS2 (Oryza punctata Reference Sequence Version 2).</title>
        <authorList>
            <person name="Zhang J."/>
            <person name="Kudrna D."/>
            <person name="Lee S."/>
            <person name="Talag J."/>
            <person name="Welchert J."/>
            <person name="Wing R.A."/>
        </authorList>
    </citation>
    <scope>NUCLEOTIDE SEQUENCE [LARGE SCALE GENOMIC DNA]</scope>
</reference>
<dbReference type="EnsemblPlants" id="OPUNC03G17960.1">
    <property type="protein sequence ID" value="OPUNC03G17960.1"/>
    <property type="gene ID" value="OPUNC03G17960"/>
</dbReference>
<feature type="region of interest" description="Disordered" evidence="1">
    <location>
        <begin position="29"/>
        <end position="56"/>
    </location>
</feature>
<dbReference type="AlphaFoldDB" id="A0A0E0KE79"/>
<feature type="region of interest" description="Disordered" evidence="1">
    <location>
        <begin position="1"/>
        <end position="20"/>
    </location>
</feature>
<dbReference type="Gramene" id="OPUNC03G17960.1">
    <property type="protein sequence ID" value="OPUNC03G17960.1"/>
    <property type="gene ID" value="OPUNC03G17960"/>
</dbReference>
<protein>
    <submittedName>
        <fullName evidence="2">Uncharacterized protein</fullName>
    </submittedName>
</protein>
<organism evidence="2">
    <name type="scientific">Oryza punctata</name>
    <name type="common">Red rice</name>
    <dbReference type="NCBI Taxonomy" id="4537"/>
    <lineage>
        <taxon>Eukaryota</taxon>
        <taxon>Viridiplantae</taxon>
        <taxon>Streptophyta</taxon>
        <taxon>Embryophyta</taxon>
        <taxon>Tracheophyta</taxon>
        <taxon>Spermatophyta</taxon>
        <taxon>Magnoliopsida</taxon>
        <taxon>Liliopsida</taxon>
        <taxon>Poales</taxon>
        <taxon>Poaceae</taxon>
        <taxon>BOP clade</taxon>
        <taxon>Oryzoideae</taxon>
        <taxon>Oryzeae</taxon>
        <taxon>Oryzinae</taxon>
        <taxon>Oryza</taxon>
    </lineage>
</organism>
<keyword evidence="3" id="KW-1185">Reference proteome</keyword>
<name>A0A0E0KE79_ORYPU</name>
<evidence type="ECO:0000256" key="1">
    <source>
        <dbReference type="SAM" id="MobiDB-lite"/>
    </source>
</evidence>
<evidence type="ECO:0000313" key="3">
    <source>
        <dbReference type="Proteomes" id="UP000026962"/>
    </source>
</evidence>
<dbReference type="HOGENOM" id="CLU_3017592_0_0_1"/>
<reference evidence="2" key="1">
    <citation type="submission" date="2015-04" db="UniProtKB">
        <authorList>
            <consortium name="EnsemblPlants"/>
        </authorList>
    </citation>
    <scope>IDENTIFICATION</scope>
</reference>